<accession>U4KX82</accession>
<evidence type="ECO:0000256" key="1">
    <source>
        <dbReference type="SAM" id="MobiDB-lite"/>
    </source>
</evidence>
<evidence type="ECO:0000313" key="2">
    <source>
        <dbReference type="EMBL" id="CCX05911.1"/>
    </source>
</evidence>
<feature type="compositionally biased region" description="Basic and acidic residues" evidence="1">
    <location>
        <begin position="124"/>
        <end position="143"/>
    </location>
</feature>
<reference evidence="2 3" key="1">
    <citation type="journal article" date="2013" name="PLoS Genet.">
        <title>The genome and development-dependent transcriptomes of Pyronema confluens: a window into fungal evolution.</title>
        <authorList>
            <person name="Traeger S."/>
            <person name="Altegoer F."/>
            <person name="Freitag M."/>
            <person name="Gabaldon T."/>
            <person name="Kempken F."/>
            <person name="Kumar A."/>
            <person name="Marcet-Houben M."/>
            <person name="Poggeler S."/>
            <person name="Stajich J.E."/>
            <person name="Nowrousian M."/>
        </authorList>
    </citation>
    <scope>NUCLEOTIDE SEQUENCE [LARGE SCALE GENOMIC DNA]</scope>
    <source>
        <strain evidence="3">CBS 100304</strain>
        <tissue evidence="2">Vegetative mycelium</tissue>
    </source>
</reference>
<dbReference type="OrthoDB" id="5502816at2759"/>
<protein>
    <submittedName>
        <fullName evidence="2">Uncharacterized protein</fullName>
    </submittedName>
</protein>
<name>U4KX82_PYROM</name>
<keyword evidence="3" id="KW-1185">Reference proteome</keyword>
<evidence type="ECO:0000313" key="3">
    <source>
        <dbReference type="Proteomes" id="UP000018144"/>
    </source>
</evidence>
<organism evidence="2 3">
    <name type="scientific">Pyronema omphalodes (strain CBS 100304)</name>
    <name type="common">Pyronema confluens</name>
    <dbReference type="NCBI Taxonomy" id="1076935"/>
    <lineage>
        <taxon>Eukaryota</taxon>
        <taxon>Fungi</taxon>
        <taxon>Dikarya</taxon>
        <taxon>Ascomycota</taxon>
        <taxon>Pezizomycotina</taxon>
        <taxon>Pezizomycetes</taxon>
        <taxon>Pezizales</taxon>
        <taxon>Pyronemataceae</taxon>
        <taxon>Pyronema</taxon>
    </lineage>
</organism>
<dbReference type="Proteomes" id="UP000018144">
    <property type="component" value="Unassembled WGS sequence"/>
</dbReference>
<dbReference type="EMBL" id="HF935276">
    <property type="protein sequence ID" value="CCX05911.1"/>
    <property type="molecule type" value="Genomic_DNA"/>
</dbReference>
<feature type="region of interest" description="Disordered" evidence="1">
    <location>
        <begin position="121"/>
        <end position="152"/>
    </location>
</feature>
<gene>
    <name evidence="2" type="ORF">PCON_05498</name>
</gene>
<proteinExistence type="predicted"/>
<dbReference type="AlphaFoldDB" id="U4KX82"/>
<sequence>MKISTVTTILLSATPLIFALPTFLVKLLHIHLDIPLSLNLNPTKGSGLSLNAKISVGSGANGKNTTAGLHIGAGTNATLVGGNTWMNDTDNTMGTVGVGWNITLGGDVKLNNEVTLTLGGEAKLGGETRLEEEKSEKEKRELWEGPEGTDAE</sequence>